<organism evidence="1 2">
    <name type="scientific">Paraburkholderia sacchari</name>
    <dbReference type="NCBI Taxonomy" id="159450"/>
    <lineage>
        <taxon>Bacteria</taxon>
        <taxon>Pseudomonadati</taxon>
        <taxon>Pseudomonadota</taxon>
        <taxon>Betaproteobacteria</taxon>
        <taxon>Burkholderiales</taxon>
        <taxon>Burkholderiaceae</taxon>
        <taxon>Paraburkholderia</taxon>
    </lineage>
</organism>
<protein>
    <submittedName>
        <fullName evidence="1">Uncharacterized protein</fullName>
    </submittedName>
</protein>
<evidence type="ECO:0000313" key="2">
    <source>
        <dbReference type="Proteomes" id="UP000030460"/>
    </source>
</evidence>
<dbReference type="Proteomes" id="UP000030460">
    <property type="component" value="Unassembled WGS sequence"/>
</dbReference>
<comment type="caution">
    <text evidence="1">The sequence shown here is derived from an EMBL/GenBank/DDBJ whole genome shotgun (WGS) entry which is preliminary data.</text>
</comment>
<dbReference type="RefSeq" id="WP_052148053.1">
    <property type="nucleotide sequence ID" value="NZ_CADFGF010000001.1"/>
</dbReference>
<evidence type="ECO:0000313" key="1">
    <source>
        <dbReference type="EMBL" id="NLP61643.1"/>
    </source>
</evidence>
<name>A0A8T6ZAK9_9BURK</name>
<dbReference type="AlphaFoldDB" id="A0A8T6ZAK9"/>
<keyword evidence="2" id="KW-1185">Reference proteome</keyword>
<dbReference type="OrthoDB" id="9035723at2"/>
<gene>
    <name evidence="1" type="ORF">NH14_010795</name>
</gene>
<reference evidence="1" key="1">
    <citation type="journal article" date="2015" name="Genome Announc.">
        <title>Draft Genome Sequence of the Polyhydroxyalkanoate-Producing Bacterium Burkholderia sacchari LMG 19450 Isolated from Brazilian Sugarcane Plantation Soil.</title>
        <authorList>
            <person name="Alexandrino P.M."/>
            <person name="Mendonca T.T."/>
            <person name="Guaman Bautista L.P."/>
            <person name="Cherix J."/>
            <person name="Lozano-Sakalauskas G.C."/>
            <person name="Fujita A."/>
            <person name="Ramos Filho E."/>
            <person name="Long P."/>
            <person name="Padilla G."/>
            <person name="Taciro M.K."/>
            <person name="Gomez J.G."/>
            <person name="Silva L.F."/>
        </authorList>
    </citation>
    <scope>NUCLEOTIDE SEQUENCE</scope>
    <source>
        <strain evidence="1">LMG 19450</strain>
    </source>
</reference>
<accession>A0A8T6ZAK9</accession>
<reference evidence="1" key="2">
    <citation type="submission" date="2020-04" db="EMBL/GenBank/DDBJ databases">
        <authorList>
            <person name="Alexandrino P."/>
            <person name="Mendonca T."/>
            <person name="Guaman L."/>
            <person name="Cherix J."/>
            <person name="Lozano-Sakalauskas G."/>
            <person name="Fujita A."/>
            <person name="Filho E.R."/>
            <person name="Long P."/>
            <person name="Padilla G."/>
            <person name="Taciro M.K."/>
            <person name="Gomez J.G."/>
            <person name="Silva L.F."/>
            <person name="Torres M."/>
        </authorList>
    </citation>
    <scope>NUCLEOTIDE SEQUENCE</scope>
    <source>
        <strain evidence="1">LMG 19450</strain>
    </source>
</reference>
<dbReference type="EMBL" id="JTDB02000002">
    <property type="protein sequence ID" value="NLP61643.1"/>
    <property type="molecule type" value="Genomic_DNA"/>
</dbReference>
<proteinExistence type="predicted"/>
<sequence length="513" mass="52894">MSLHTTSVARFEALPNPRGGHVPFAHAALAQALAALDEQRDVARPLRQAARALRDAGWFAAARFADTLLLASPLALAASVPAPPPPGMPPRPAHEHDGADEGHIREAFRDALIDLVGALERHNLRELACSPVLYARQRVLFEALASHGAGVVLAYEDVALSGRPIAVATLAAQPGQRLAQIRARYEAALLPALKARMANGSRAAEQFAQAAFGELDACIAELASADVYDFWRLASACARVLRNGVTIWGDGPMRSFYARCNLLIAEQARGLRVAPQSFVCVALAVLWRDYALFGAAAEDTADVDLLLDYGLTVDWHVAGTQASEALWEAGSAQADALAARVAPTRELGALVVNGNAYEDFLQTADAAMLELGTASRALSLRPAGAPVDCAAALVAADAAYRIGAAAWALGLGHVGLLSDALGLAWRRTAHAAAGGARGAQGAQAASGYVAVEAPGAQAIEHANEALRAMLHKVAAGVAQPDASAAVRALGAAIAAGATSGVGEAGAAAQLAPR</sequence>